<sequence length="216" mass="23972">MPGSILVTVFAGIPPCGTPAPSWDQSAGFVTADEAVRARREEDRHAVSILGAQAVWLDFLDDQYNVSCTADAIAARLVAVLETYSDVGVVAPFGLSHSDHILVHDAALKLFQREKDQRPWFFYEEALYRRDIHRVAERRSNWHAQGLLARRVNLLDVSAGAEAKAMATRAYTSQIALFKAELLSDLHAPESYWQLQCETAPLPTYSMTGDRVESLV</sequence>
<dbReference type="Proteomes" id="UP000078512">
    <property type="component" value="Unassembled WGS sequence"/>
</dbReference>
<accession>A0A197JCN9</accession>
<evidence type="ECO:0000256" key="1">
    <source>
        <dbReference type="ARBA" id="ARBA00006066"/>
    </source>
</evidence>
<dbReference type="InterPro" id="IPR024078">
    <property type="entry name" value="LmbE-like_dom_sf"/>
</dbReference>
<dbReference type="Pfam" id="PF02585">
    <property type="entry name" value="PIG-L"/>
    <property type="match status" value="1"/>
</dbReference>
<gene>
    <name evidence="3" type="ORF">K457DRAFT_1825657</name>
</gene>
<organism evidence="3 4">
    <name type="scientific">Linnemannia elongata AG-77</name>
    <dbReference type="NCBI Taxonomy" id="1314771"/>
    <lineage>
        <taxon>Eukaryota</taxon>
        <taxon>Fungi</taxon>
        <taxon>Fungi incertae sedis</taxon>
        <taxon>Mucoromycota</taxon>
        <taxon>Mortierellomycotina</taxon>
        <taxon>Mortierellomycetes</taxon>
        <taxon>Mortierellales</taxon>
        <taxon>Mortierellaceae</taxon>
        <taxon>Linnemannia</taxon>
    </lineage>
</organism>
<dbReference type="GO" id="GO:0000225">
    <property type="term" value="F:N-acetylglucosaminylphosphatidylinositol deacetylase activity"/>
    <property type="evidence" value="ECO:0007669"/>
    <property type="project" value="UniProtKB-EC"/>
</dbReference>
<keyword evidence="4" id="KW-1185">Reference proteome</keyword>
<name>A0A197JCN9_9FUNG</name>
<evidence type="ECO:0000256" key="2">
    <source>
        <dbReference type="ARBA" id="ARBA00012176"/>
    </source>
</evidence>
<reference evidence="3 4" key="1">
    <citation type="submission" date="2016-05" db="EMBL/GenBank/DDBJ databases">
        <title>Genome sequencing reveals origins of a unique bacterial endosymbiosis in the earliest lineages of terrestrial Fungi.</title>
        <authorList>
            <consortium name="DOE Joint Genome Institute"/>
            <person name="Uehling J."/>
            <person name="Gryganskyi A."/>
            <person name="Hameed K."/>
            <person name="Tschaplinski T."/>
            <person name="Misztal P."/>
            <person name="Wu S."/>
            <person name="Desiro A."/>
            <person name="Vande Pol N."/>
            <person name="Du Z.-Y."/>
            <person name="Zienkiewicz A."/>
            <person name="Zienkiewicz K."/>
            <person name="Morin E."/>
            <person name="Tisserant E."/>
            <person name="Splivallo R."/>
            <person name="Hainaut M."/>
            <person name="Henrissat B."/>
            <person name="Ohm R."/>
            <person name="Kuo A."/>
            <person name="Yan J."/>
            <person name="Lipzen A."/>
            <person name="Nolan M."/>
            <person name="Labutti K."/>
            <person name="Barry K."/>
            <person name="Goldstein A."/>
            <person name="Labbe J."/>
            <person name="Schadt C."/>
            <person name="Tuskan G."/>
            <person name="Grigoriev I."/>
            <person name="Martin F."/>
            <person name="Vilgalys R."/>
            <person name="Bonito G."/>
        </authorList>
    </citation>
    <scope>NUCLEOTIDE SEQUENCE [LARGE SCALE GENOMIC DNA]</scope>
    <source>
        <strain evidence="3 4">AG-77</strain>
    </source>
</reference>
<dbReference type="SUPFAM" id="SSF102588">
    <property type="entry name" value="LmbE-like"/>
    <property type="match status" value="1"/>
</dbReference>
<evidence type="ECO:0000313" key="3">
    <source>
        <dbReference type="EMBL" id="OAQ22224.1"/>
    </source>
</evidence>
<evidence type="ECO:0000313" key="4">
    <source>
        <dbReference type="Proteomes" id="UP000078512"/>
    </source>
</evidence>
<dbReference type="EC" id="3.5.1.89" evidence="2"/>
<dbReference type="OrthoDB" id="10374568at2759"/>
<proteinExistence type="inferred from homology"/>
<protein>
    <recommendedName>
        <fullName evidence="2">N-acetylglucosaminylphosphatidylinositol deacetylase</fullName>
        <ecNumber evidence="2">3.5.1.89</ecNumber>
    </recommendedName>
</protein>
<dbReference type="Gene3D" id="3.40.50.10320">
    <property type="entry name" value="LmbE-like"/>
    <property type="match status" value="1"/>
</dbReference>
<dbReference type="EMBL" id="KV442196">
    <property type="protein sequence ID" value="OAQ22224.1"/>
    <property type="molecule type" value="Genomic_DNA"/>
</dbReference>
<dbReference type="InterPro" id="IPR003737">
    <property type="entry name" value="GlcNAc_PI_deacetylase-related"/>
</dbReference>
<dbReference type="AlphaFoldDB" id="A0A197JCN9"/>
<comment type="similarity">
    <text evidence="1">Belongs to the PIGL family.</text>
</comment>